<dbReference type="NCBIfam" id="TIGR01444">
    <property type="entry name" value="fkbM_fam"/>
    <property type="match status" value="1"/>
</dbReference>
<dbReference type="PANTHER" id="PTHR36973">
    <property type="entry name" value="SLL1456 PROTEIN-RELATED"/>
    <property type="match status" value="1"/>
</dbReference>
<accession>A0ABT0CDZ4</accession>
<dbReference type="GO" id="GO:0008168">
    <property type="term" value="F:methyltransferase activity"/>
    <property type="evidence" value="ECO:0007669"/>
    <property type="project" value="UniProtKB-KW"/>
</dbReference>
<dbReference type="RefSeq" id="WP_244352129.1">
    <property type="nucleotide sequence ID" value="NZ_JAFIRA010000043.1"/>
</dbReference>
<dbReference type="Gene3D" id="3.40.50.150">
    <property type="entry name" value="Vaccinia Virus protein VP39"/>
    <property type="match status" value="1"/>
</dbReference>
<dbReference type="InterPro" id="IPR006342">
    <property type="entry name" value="FkbM_mtfrase"/>
</dbReference>
<gene>
    <name evidence="2" type="ORF">JX360_14000</name>
</gene>
<dbReference type="PANTHER" id="PTHR36973:SF4">
    <property type="entry name" value="NODULATION PROTEIN"/>
    <property type="match status" value="1"/>
</dbReference>
<dbReference type="GO" id="GO:0032259">
    <property type="term" value="P:methylation"/>
    <property type="evidence" value="ECO:0007669"/>
    <property type="project" value="UniProtKB-KW"/>
</dbReference>
<evidence type="ECO:0000313" key="2">
    <source>
        <dbReference type="EMBL" id="MCJ2544001.1"/>
    </source>
</evidence>
<organism evidence="2 3">
    <name type="scientific">Thermostichus vulcanus str. 'Rupite'</name>
    <dbReference type="NCBI Taxonomy" id="2813851"/>
    <lineage>
        <taxon>Bacteria</taxon>
        <taxon>Bacillati</taxon>
        <taxon>Cyanobacteriota</taxon>
        <taxon>Cyanophyceae</taxon>
        <taxon>Thermostichales</taxon>
        <taxon>Thermostichaceae</taxon>
        <taxon>Thermostichus</taxon>
    </lineage>
</organism>
<proteinExistence type="predicted"/>
<dbReference type="InterPro" id="IPR029063">
    <property type="entry name" value="SAM-dependent_MTases_sf"/>
</dbReference>
<keyword evidence="3" id="KW-1185">Reference proteome</keyword>
<dbReference type="Pfam" id="PF05050">
    <property type="entry name" value="Methyltransf_21"/>
    <property type="match status" value="1"/>
</dbReference>
<evidence type="ECO:0000259" key="1">
    <source>
        <dbReference type="Pfam" id="PF05050"/>
    </source>
</evidence>
<dbReference type="Proteomes" id="UP000830835">
    <property type="component" value="Unassembled WGS sequence"/>
</dbReference>
<reference evidence="2" key="1">
    <citation type="submission" date="2021-02" db="EMBL/GenBank/DDBJ databases">
        <title>The CRISPR/cas machinery reduction and long-range gene transfer in the hot spring cyanobacterium Synechococcus.</title>
        <authorList>
            <person name="Dvorak P."/>
            <person name="Jahodarova E."/>
            <person name="Hasler P."/>
            <person name="Poulickova A."/>
        </authorList>
    </citation>
    <scope>NUCLEOTIDE SEQUENCE</scope>
    <source>
        <strain evidence="2">Rupite</strain>
    </source>
</reference>
<keyword evidence="2" id="KW-0808">Transferase</keyword>
<sequence length="262" mass="29779">MKQVLSFRMILLIMIKKSIPLLGYFKKLVNSQLEKFGQTIAQETVVPSFDRFSRCLYNFNLIPEVIFDVGVAYGTPWLYNAFPNAKYHLIDPTNESLPYMKKWSKKLDADIHQVALGEQEGMIEIKVRPEISGSSMFDEIGSVDIASTYSVPIVRFDSLFPVEQRRTLVKIDVQGAELSVLRGMGNRLKSIDFLIVETSLIATLKGSVPEFADVVCFLEKEGLVLYDFVGMTRRPLDRALAQVDAVFVQKSSPLRADRRWNQ</sequence>
<feature type="domain" description="Methyltransferase FkbM" evidence="1">
    <location>
        <begin position="69"/>
        <end position="222"/>
    </location>
</feature>
<comment type="caution">
    <text evidence="2">The sequence shown here is derived from an EMBL/GenBank/DDBJ whole genome shotgun (WGS) entry which is preliminary data.</text>
</comment>
<dbReference type="InterPro" id="IPR053188">
    <property type="entry name" value="FkbM_Methyltransferase"/>
</dbReference>
<protein>
    <submittedName>
        <fullName evidence="2">FkbM family methyltransferase</fullName>
    </submittedName>
</protein>
<name>A0ABT0CDZ4_THEVL</name>
<evidence type="ECO:0000313" key="3">
    <source>
        <dbReference type="Proteomes" id="UP000830835"/>
    </source>
</evidence>
<dbReference type="EMBL" id="JAFIRA010000043">
    <property type="protein sequence ID" value="MCJ2544001.1"/>
    <property type="molecule type" value="Genomic_DNA"/>
</dbReference>
<keyword evidence="2" id="KW-0489">Methyltransferase</keyword>
<dbReference type="SUPFAM" id="SSF53335">
    <property type="entry name" value="S-adenosyl-L-methionine-dependent methyltransferases"/>
    <property type="match status" value="1"/>
</dbReference>